<feature type="active site" evidence="5 6">
    <location>
        <position position="159"/>
    </location>
</feature>
<dbReference type="InterPro" id="IPR008248">
    <property type="entry name" value="CheB-like"/>
</dbReference>
<feature type="domain" description="Response regulatory" evidence="8">
    <location>
        <begin position="4"/>
        <end position="121"/>
    </location>
</feature>
<dbReference type="SMART" id="SM00448">
    <property type="entry name" value="REC"/>
    <property type="match status" value="1"/>
</dbReference>
<feature type="modified residue" description="4-aspartylphosphate" evidence="5 7">
    <location>
        <position position="55"/>
    </location>
</feature>
<comment type="PTM">
    <text evidence="5">Phosphorylated by CheA. Phosphorylation of the N-terminal regulatory domain activates the methylesterase activity.</text>
</comment>
<dbReference type="GO" id="GO:0006935">
    <property type="term" value="P:chemotaxis"/>
    <property type="evidence" value="ECO:0007669"/>
    <property type="project" value="UniProtKB-UniRule"/>
</dbReference>
<dbReference type="Gene3D" id="3.40.50.2300">
    <property type="match status" value="1"/>
</dbReference>
<accession>A0A7W6A0M5</accession>
<dbReference type="PANTHER" id="PTHR42872:SF6">
    <property type="entry name" value="PROTEIN-GLUTAMATE METHYLESTERASE_PROTEIN-GLUTAMINE GLUTAMINASE"/>
    <property type="match status" value="1"/>
</dbReference>
<dbReference type="InterPro" id="IPR000673">
    <property type="entry name" value="Sig_transdc_resp-reg_Me-estase"/>
</dbReference>
<proteinExistence type="inferred from homology"/>
<dbReference type="CDD" id="cd16432">
    <property type="entry name" value="CheB_Rec"/>
    <property type="match status" value="1"/>
</dbReference>
<dbReference type="GO" id="GO:0005737">
    <property type="term" value="C:cytoplasm"/>
    <property type="evidence" value="ECO:0007669"/>
    <property type="project" value="UniProtKB-SubCell"/>
</dbReference>
<feature type="domain" description="CheB-type methylesterase" evidence="9">
    <location>
        <begin position="147"/>
        <end position="337"/>
    </location>
</feature>
<dbReference type="GO" id="GO:0050568">
    <property type="term" value="F:protein-glutamine glutaminase activity"/>
    <property type="evidence" value="ECO:0007669"/>
    <property type="project" value="UniProtKB-UniRule"/>
</dbReference>
<evidence type="ECO:0000256" key="5">
    <source>
        <dbReference type="HAMAP-Rule" id="MF_00099"/>
    </source>
</evidence>
<comment type="caution">
    <text evidence="10">The sequence shown here is derived from an EMBL/GenBank/DDBJ whole genome shotgun (WGS) entry which is preliminary data.</text>
</comment>
<dbReference type="PROSITE" id="PS50110">
    <property type="entry name" value="RESPONSE_REGULATORY"/>
    <property type="match status" value="1"/>
</dbReference>
<dbReference type="CDD" id="cd17541">
    <property type="entry name" value="REC_CheB-like"/>
    <property type="match status" value="1"/>
</dbReference>
<dbReference type="PROSITE" id="PS50122">
    <property type="entry name" value="CHEB"/>
    <property type="match status" value="1"/>
</dbReference>
<dbReference type="Gene3D" id="3.40.50.180">
    <property type="entry name" value="Methylesterase CheB, C-terminal domain"/>
    <property type="match status" value="1"/>
</dbReference>
<evidence type="ECO:0000313" key="10">
    <source>
        <dbReference type="EMBL" id="MBB3861832.1"/>
    </source>
</evidence>
<dbReference type="RefSeq" id="WP_183614339.1">
    <property type="nucleotide sequence ID" value="NZ_JACICY010000008.1"/>
</dbReference>
<dbReference type="PIRSF" id="PIRSF000876">
    <property type="entry name" value="RR_chemtxs_CheB"/>
    <property type="match status" value="1"/>
</dbReference>
<sequence>MSIRVVIIDDSPTMRAILTNRLSKEPDIDVVAAAANAAEGRQMIRELDPDVVTLDIEMPGMNGLDFLAKIMELRPTPVIIVSGTTQRGDENTARALALGAVDCYAKSGGGLDDAGRLAEMIRDASRVQFTARAPAAQRVAVEARSSLIERPALIAIGSSTGGVEALQTVLGSFPADCPPTVIVQHINARFAPAVARTLDQSCPPRILIAEPDMPLKPGHVYLAPGDDRHLSIGGSSTYRCKLRTGDPVSGHQPSVDVLFASVAEVVGARAVGILLTGMGADGAQGLLAMARSGAHTIAQDEATCTVFGMPRAAISLGAANVVAPLGSIARHLFSKAA</sequence>
<dbReference type="PANTHER" id="PTHR42872">
    <property type="entry name" value="PROTEIN-GLUTAMATE METHYLESTERASE/PROTEIN-GLUTAMINE GLUTAMINASE"/>
    <property type="match status" value="1"/>
</dbReference>
<comment type="function">
    <text evidence="5">Involved in chemotaxis. Part of a chemotaxis signal transduction system that modulates chemotaxis in response to various stimuli. Catalyzes the demethylation of specific methylglutamate residues introduced into the chemoreceptors (methyl-accepting chemotaxis proteins or MCP) by CheR. Also mediates the irreversible deamidation of specific glutamine residues to glutamic acid.</text>
</comment>
<dbReference type="Pfam" id="PF01339">
    <property type="entry name" value="CheB_methylest"/>
    <property type="match status" value="1"/>
</dbReference>
<dbReference type="Proteomes" id="UP000562395">
    <property type="component" value="Unassembled WGS sequence"/>
</dbReference>
<dbReference type="HAMAP" id="MF_00099">
    <property type="entry name" value="CheB_chemtxs"/>
    <property type="match status" value="1"/>
</dbReference>
<feature type="active site" evidence="5 6">
    <location>
        <position position="185"/>
    </location>
</feature>
<dbReference type="InterPro" id="IPR001789">
    <property type="entry name" value="Sig_transdc_resp-reg_receiver"/>
</dbReference>
<evidence type="ECO:0000256" key="6">
    <source>
        <dbReference type="PROSITE-ProRule" id="PRU00050"/>
    </source>
</evidence>
<dbReference type="AlphaFoldDB" id="A0A7W6A0M5"/>
<keyword evidence="3 5" id="KW-0378">Hydrolase</keyword>
<dbReference type="InterPro" id="IPR011006">
    <property type="entry name" value="CheY-like_superfamily"/>
</dbReference>
<feature type="active site" evidence="5 6">
    <location>
        <position position="281"/>
    </location>
</feature>
<gene>
    <name evidence="5" type="primary">cheB</name>
    <name evidence="10" type="ORF">GGQ88_003122</name>
</gene>
<dbReference type="EC" id="3.5.1.44" evidence="5"/>
<protein>
    <recommendedName>
        <fullName evidence="5">Protein-glutamate methylesterase/protein-glutamine glutaminase</fullName>
        <ecNumber evidence="5">3.1.1.61</ecNumber>
        <ecNumber evidence="5">3.5.1.44</ecNumber>
    </recommendedName>
</protein>
<evidence type="ECO:0000259" key="8">
    <source>
        <dbReference type="PROSITE" id="PS50110"/>
    </source>
</evidence>
<dbReference type="EMBL" id="JACICY010000008">
    <property type="protein sequence ID" value="MBB3861832.1"/>
    <property type="molecule type" value="Genomic_DNA"/>
</dbReference>
<evidence type="ECO:0000256" key="2">
    <source>
        <dbReference type="ARBA" id="ARBA00022500"/>
    </source>
</evidence>
<dbReference type="SUPFAM" id="SSF52172">
    <property type="entry name" value="CheY-like"/>
    <property type="match status" value="1"/>
</dbReference>
<keyword evidence="1 5" id="KW-0963">Cytoplasm</keyword>
<keyword evidence="5 7" id="KW-0597">Phosphoprotein</keyword>
<comment type="catalytic activity">
    <reaction evidence="4 5">
        <text>[protein]-L-glutamate 5-O-methyl ester + H2O = L-glutamyl-[protein] + methanol + H(+)</text>
        <dbReference type="Rhea" id="RHEA:23236"/>
        <dbReference type="Rhea" id="RHEA-COMP:10208"/>
        <dbReference type="Rhea" id="RHEA-COMP:10311"/>
        <dbReference type="ChEBI" id="CHEBI:15377"/>
        <dbReference type="ChEBI" id="CHEBI:15378"/>
        <dbReference type="ChEBI" id="CHEBI:17790"/>
        <dbReference type="ChEBI" id="CHEBI:29973"/>
        <dbReference type="ChEBI" id="CHEBI:82795"/>
        <dbReference type="EC" id="3.1.1.61"/>
    </reaction>
</comment>
<evidence type="ECO:0000256" key="1">
    <source>
        <dbReference type="ARBA" id="ARBA00022490"/>
    </source>
</evidence>
<dbReference type="GO" id="GO:0008984">
    <property type="term" value="F:protein-glutamate methylesterase activity"/>
    <property type="evidence" value="ECO:0007669"/>
    <property type="project" value="UniProtKB-UniRule"/>
</dbReference>
<dbReference type="SUPFAM" id="SSF52738">
    <property type="entry name" value="Methylesterase CheB, C-terminal domain"/>
    <property type="match status" value="1"/>
</dbReference>
<evidence type="ECO:0000256" key="7">
    <source>
        <dbReference type="PROSITE-ProRule" id="PRU00169"/>
    </source>
</evidence>
<keyword evidence="2 5" id="KW-0145">Chemotaxis</keyword>
<evidence type="ECO:0000256" key="3">
    <source>
        <dbReference type="ARBA" id="ARBA00022801"/>
    </source>
</evidence>
<organism evidence="10 11">
    <name type="scientific">Novosphingobium hassiacum</name>
    <dbReference type="NCBI Taxonomy" id="173676"/>
    <lineage>
        <taxon>Bacteria</taxon>
        <taxon>Pseudomonadati</taxon>
        <taxon>Pseudomonadota</taxon>
        <taxon>Alphaproteobacteria</taxon>
        <taxon>Sphingomonadales</taxon>
        <taxon>Sphingomonadaceae</taxon>
        <taxon>Novosphingobium</taxon>
    </lineage>
</organism>
<dbReference type="Pfam" id="PF00072">
    <property type="entry name" value="Response_reg"/>
    <property type="match status" value="1"/>
</dbReference>
<comment type="domain">
    <text evidence="5">Contains a C-terminal catalytic domain, and an N-terminal region which modulates catalytic activity.</text>
</comment>
<dbReference type="GO" id="GO:0000156">
    <property type="term" value="F:phosphorelay response regulator activity"/>
    <property type="evidence" value="ECO:0007669"/>
    <property type="project" value="InterPro"/>
</dbReference>
<comment type="similarity">
    <text evidence="5">Belongs to the CheB family.</text>
</comment>
<comment type="subcellular location">
    <subcellularLocation>
        <location evidence="5">Cytoplasm</location>
    </subcellularLocation>
</comment>
<reference evidence="10 11" key="1">
    <citation type="submission" date="2020-08" db="EMBL/GenBank/DDBJ databases">
        <title>Genomic Encyclopedia of Type Strains, Phase IV (KMG-IV): sequencing the most valuable type-strain genomes for metagenomic binning, comparative biology and taxonomic classification.</title>
        <authorList>
            <person name="Goeker M."/>
        </authorList>
    </citation>
    <scope>NUCLEOTIDE SEQUENCE [LARGE SCALE GENOMIC DNA]</scope>
    <source>
        <strain evidence="10 11">DSM 14552</strain>
    </source>
</reference>
<evidence type="ECO:0000313" key="11">
    <source>
        <dbReference type="Proteomes" id="UP000562395"/>
    </source>
</evidence>
<dbReference type="NCBIfam" id="NF001965">
    <property type="entry name" value="PRK00742.1"/>
    <property type="match status" value="1"/>
</dbReference>
<dbReference type="InterPro" id="IPR035909">
    <property type="entry name" value="CheB_C"/>
</dbReference>
<keyword evidence="11" id="KW-1185">Reference proteome</keyword>
<evidence type="ECO:0000259" key="9">
    <source>
        <dbReference type="PROSITE" id="PS50122"/>
    </source>
</evidence>
<dbReference type="EC" id="3.1.1.61" evidence="5"/>
<evidence type="ECO:0000256" key="4">
    <source>
        <dbReference type="ARBA" id="ARBA00048267"/>
    </source>
</evidence>
<name>A0A7W6A0M5_9SPHN</name>
<comment type="catalytic activity">
    <reaction evidence="5">
        <text>L-glutaminyl-[protein] + H2O = L-glutamyl-[protein] + NH4(+)</text>
        <dbReference type="Rhea" id="RHEA:16441"/>
        <dbReference type="Rhea" id="RHEA-COMP:10207"/>
        <dbReference type="Rhea" id="RHEA-COMP:10208"/>
        <dbReference type="ChEBI" id="CHEBI:15377"/>
        <dbReference type="ChEBI" id="CHEBI:28938"/>
        <dbReference type="ChEBI" id="CHEBI:29973"/>
        <dbReference type="ChEBI" id="CHEBI:30011"/>
        <dbReference type="EC" id="3.5.1.44"/>
    </reaction>
</comment>